<dbReference type="EMBL" id="BJYR01000018">
    <property type="protein sequence ID" value="GEO00873.1"/>
    <property type="molecule type" value="Genomic_DNA"/>
</dbReference>
<keyword evidence="3" id="KW-1185">Reference proteome</keyword>
<dbReference type="RefSeq" id="WP_170233845.1">
    <property type="nucleotide sequence ID" value="NZ_BJYR01000018.1"/>
</dbReference>
<evidence type="ECO:0000313" key="3">
    <source>
        <dbReference type="Proteomes" id="UP000321464"/>
    </source>
</evidence>
<dbReference type="InterPro" id="IPR005097">
    <property type="entry name" value="Sacchrp_dh_NADP-bd"/>
</dbReference>
<accession>A0A512AMC9</accession>
<gene>
    <name evidence="2" type="ORF">NSE01_27050</name>
</gene>
<comment type="caution">
    <text evidence="2">The sequence shown here is derived from an EMBL/GenBank/DDBJ whole genome shotgun (WGS) entry which is preliminary data.</text>
</comment>
<proteinExistence type="predicted"/>
<dbReference type="AlphaFoldDB" id="A0A512AMC9"/>
<feature type="domain" description="Saccharopine dehydrogenase NADP binding" evidence="1">
    <location>
        <begin position="5"/>
        <end position="121"/>
    </location>
</feature>
<dbReference type="Proteomes" id="UP000321464">
    <property type="component" value="Unassembled WGS sequence"/>
</dbReference>
<sequence length="354" mass="36135">MSRALLYGATGYTGRAIAAALAGELDLVLAGRSEPAVRAVAEPLGLPWRAFALDDPLAVRAGLAGIDAVLHAAGPFAATAMPMLDACLTGGVHYIDLGGEWRIIEALFARDAEARAAGIAVLPGAALTPAATDCLLLAAVQRWPDTRTLKLGVSAAQVVSRGSVATMAGLADPGTVIRRGGALAMVPAGSLTAMFDFGTGPQETVATDWASVVTGGALTGVPDIAIYSAMHWSMRAGYRASGIGMGLAGPALFRTAGAAMARVWPEQPDEARRDAARFTMVAEAHDPWRRVRRLAMETLDGYGASVRIACAALHRVLAGSAPAGVSSLAAAFGSGFAVEAGAARFLADDRSTAA</sequence>
<dbReference type="PANTHER" id="PTHR43781">
    <property type="entry name" value="SACCHAROPINE DEHYDROGENASE"/>
    <property type="match status" value="1"/>
</dbReference>
<dbReference type="InterPro" id="IPR036291">
    <property type="entry name" value="NAD(P)-bd_dom_sf"/>
</dbReference>
<name>A0A512AMC9_9SPHN</name>
<organism evidence="2 3">
    <name type="scientific">Novosphingobium sediminis</name>
    <dbReference type="NCBI Taxonomy" id="707214"/>
    <lineage>
        <taxon>Bacteria</taxon>
        <taxon>Pseudomonadati</taxon>
        <taxon>Pseudomonadota</taxon>
        <taxon>Alphaproteobacteria</taxon>
        <taxon>Sphingomonadales</taxon>
        <taxon>Sphingomonadaceae</taxon>
        <taxon>Novosphingobium</taxon>
    </lineage>
</organism>
<evidence type="ECO:0000313" key="2">
    <source>
        <dbReference type="EMBL" id="GEO00873.1"/>
    </source>
</evidence>
<dbReference type="SUPFAM" id="SSF51735">
    <property type="entry name" value="NAD(P)-binding Rossmann-fold domains"/>
    <property type="match status" value="1"/>
</dbReference>
<evidence type="ECO:0000259" key="1">
    <source>
        <dbReference type="Pfam" id="PF03435"/>
    </source>
</evidence>
<reference evidence="2 3" key="1">
    <citation type="submission" date="2019-07" db="EMBL/GenBank/DDBJ databases">
        <title>Whole genome shotgun sequence of Novosphingobium sediminis NBRC 106119.</title>
        <authorList>
            <person name="Hosoyama A."/>
            <person name="Uohara A."/>
            <person name="Ohji S."/>
            <person name="Ichikawa N."/>
        </authorList>
    </citation>
    <scope>NUCLEOTIDE SEQUENCE [LARGE SCALE GENOMIC DNA]</scope>
    <source>
        <strain evidence="2 3">NBRC 106119</strain>
    </source>
</reference>
<dbReference type="Gene3D" id="3.40.50.720">
    <property type="entry name" value="NAD(P)-binding Rossmann-like Domain"/>
    <property type="match status" value="1"/>
</dbReference>
<dbReference type="Pfam" id="PF03435">
    <property type="entry name" value="Sacchrp_dh_NADP"/>
    <property type="match status" value="1"/>
</dbReference>
<dbReference type="PANTHER" id="PTHR43781:SF1">
    <property type="entry name" value="SACCHAROPINE DEHYDROGENASE"/>
    <property type="match status" value="1"/>
</dbReference>
<protein>
    <submittedName>
        <fullName evidence="2">Saccharopine dehydrogenase</fullName>
    </submittedName>
</protein>